<name>A0A8T5VPN1_9BRAD</name>
<protein>
    <submittedName>
        <fullName evidence="1">Uncharacterized protein</fullName>
    </submittedName>
</protein>
<sequence length="59" mass="6777">MEGIKPVCGKRDSYVHSTGENEFIKINTFGRFETIAYKLPLAAVRRLAWTLPEPAKRLR</sequence>
<dbReference type="RefSeq" id="WP_166104026.1">
    <property type="nucleotide sequence ID" value="NZ_CP096255.1"/>
</dbReference>
<proteinExistence type="predicted"/>
<reference evidence="1 2" key="1">
    <citation type="journal article" date="2017" name="Syst. Appl. Microbiol.">
        <title>Soybeans inoculated with root zone soils of Canadian native legumes harbour diverse and novel Bradyrhizobium spp. that possess agricultural potential.</title>
        <authorList>
            <person name="Bromfield E.S.P."/>
            <person name="Cloutier S."/>
            <person name="Tambong J.T."/>
            <person name="Tran Thi T.V."/>
        </authorList>
    </citation>
    <scope>NUCLEOTIDE SEQUENCE [LARGE SCALE GENOMIC DNA]</scope>
    <source>
        <strain evidence="1 2">1S5</strain>
    </source>
</reference>
<evidence type="ECO:0000313" key="1">
    <source>
        <dbReference type="EMBL" id="UPT88793.1"/>
    </source>
</evidence>
<accession>A0A8T5VPN1</accession>
<evidence type="ECO:0000313" key="2">
    <source>
        <dbReference type="Proteomes" id="UP000551709"/>
    </source>
</evidence>
<dbReference type="Proteomes" id="UP000551709">
    <property type="component" value="Chromosome"/>
</dbReference>
<dbReference type="AlphaFoldDB" id="A0A8T5VPN1"/>
<organism evidence="1 2">
    <name type="scientific">Bradyrhizobium barranii subsp. apii</name>
    <dbReference type="NCBI Taxonomy" id="2819348"/>
    <lineage>
        <taxon>Bacteria</taxon>
        <taxon>Pseudomonadati</taxon>
        <taxon>Pseudomonadota</taxon>
        <taxon>Alphaproteobacteria</taxon>
        <taxon>Hyphomicrobiales</taxon>
        <taxon>Nitrobacteraceae</taxon>
        <taxon>Bradyrhizobium</taxon>
        <taxon>Bradyrhizobium barranii</taxon>
    </lineage>
</organism>
<gene>
    <name evidence="1" type="ORF">HAP41_0000007115</name>
</gene>
<dbReference type="EMBL" id="CP096255">
    <property type="protein sequence ID" value="UPT88793.1"/>
    <property type="molecule type" value="Genomic_DNA"/>
</dbReference>